<dbReference type="GO" id="GO:0016567">
    <property type="term" value="P:protein ubiquitination"/>
    <property type="evidence" value="ECO:0007669"/>
    <property type="project" value="TreeGrafter"/>
</dbReference>
<dbReference type="FunCoup" id="A0A165DPK7">
    <property type="interactions" value="812"/>
</dbReference>
<keyword evidence="3" id="KW-0498">Mitosis</keyword>
<dbReference type="Proteomes" id="UP000076842">
    <property type="component" value="Unassembled WGS sequence"/>
</dbReference>
<evidence type="ECO:0000256" key="6">
    <source>
        <dbReference type="ARBA" id="ARBA00023306"/>
    </source>
</evidence>
<dbReference type="PANTHER" id="PTHR12558">
    <property type="entry name" value="CELL DIVISION CYCLE 16,23,27"/>
    <property type="match status" value="1"/>
</dbReference>
<dbReference type="GO" id="GO:0045842">
    <property type="term" value="P:positive regulation of mitotic metaphase/anaphase transition"/>
    <property type="evidence" value="ECO:0007669"/>
    <property type="project" value="TreeGrafter"/>
</dbReference>
<dbReference type="InParanoid" id="A0A165DPK7"/>
<reference evidence="9 10" key="1">
    <citation type="journal article" date="2016" name="Mol. Biol. Evol.">
        <title>Comparative Genomics of Early-Diverging Mushroom-Forming Fungi Provides Insights into the Origins of Lignocellulose Decay Capabilities.</title>
        <authorList>
            <person name="Nagy L.G."/>
            <person name="Riley R."/>
            <person name="Tritt A."/>
            <person name="Adam C."/>
            <person name="Daum C."/>
            <person name="Floudas D."/>
            <person name="Sun H."/>
            <person name="Yadav J.S."/>
            <person name="Pangilinan J."/>
            <person name="Larsson K.H."/>
            <person name="Matsuura K."/>
            <person name="Barry K."/>
            <person name="Labutti K."/>
            <person name="Kuo R."/>
            <person name="Ohm R.A."/>
            <person name="Bhattacharya S.S."/>
            <person name="Shirouzu T."/>
            <person name="Yoshinaga Y."/>
            <person name="Martin F.M."/>
            <person name="Grigoriev I.V."/>
            <person name="Hibbett D.S."/>
        </authorList>
    </citation>
    <scope>NUCLEOTIDE SEQUENCE [LARGE SCALE GENOMIC DNA]</scope>
    <source>
        <strain evidence="9 10">HHB12733</strain>
    </source>
</reference>
<dbReference type="GO" id="GO:0051301">
    <property type="term" value="P:cell division"/>
    <property type="evidence" value="ECO:0007669"/>
    <property type="project" value="UniProtKB-KW"/>
</dbReference>
<evidence type="ECO:0000256" key="3">
    <source>
        <dbReference type="ARBA" id="ARBA00022776"/>
    </source>
</evidence>
<dbReference type="InterPro" id="IPR011990">
    <property type="entry name" value="TPR-like_helical_dom_sf"/>
</dbReference>
<dbReference type="PANTHER" id="PTHR12558:SF9">
    <property type="entry name" value="CELL DIVISION CYCLE PROTEIN 16 HOMOLOG"/>
    <property type="match status" value="1"/>
</dbReference>
<keyword evidence="2" id="KW-0677">Repeat</keyword>
<dbReference type="AlphaFoldDB" id="A0A165DPK7"/>
<feature type="repeat" description="TPR" evidence="7">
    <location>
        <begin position="562"/>
        <end position="595"/>
    </location>
</feature>
<feature type="repeat" description="TPR" evidence="7">
    <location>
        <begin position="637"/>
        <end position="670"/>
    </location>
</feature>
<evidence type="ECO:0000256" key="1">
    <source>
        <dbReference type="ARBA" id="ARBA00022618"/>
    </source>
</evidence>
<keyword evidence="10" id="KW-1185">Reference proteome</keyword>
<dbReference type="PROSITE" id="PS50005">
    <property type="entry name" value="TPR"/>
    <property type="match status" value="4"/>
</dbReference>
<keyword evidence="1" id="KW-0132">Cell division</keyword>
<feature type="repeat" description="TPR" evidence="7">
    <location>
        <begin position="603"/>
        <end position="636"/>
    </location>
</feature>
<proteinExistence type="predicted"/>
<gene>
    <name evidence="9" type="ORF">CALCODRAFT_501315</name>
</gene>
<dbReference type="SUPFAM" id="SSF48452">
    <property type="entry name" value="TPR-like"/>
    <property type="match status" value="2"/>
</dbReference>
<evidence type="ECO:0000256" key="7">
    <source>
        <dbReference type="PROSITE-ProRule" id="PRU00339"/>
    </source>
</evidence>
<name>A0A165DPK7_9BASI</name>
<dbReference type="PROSITE" id="PS50293">
    <property type="entry name" value="TPR_REGION"/>
    <property type="match status" value="1"/>
</dbReference>
<dbReference type="GO" id="GO:0031145">
    <property type="term" value="P:anaphase-promoting complex-dependent catabolic process"/>
    <property type="evidence" value="ECO:0007669"/>
    <property type="project" value="TreeGrafter"/>
</dbReference>
<dbReference type="OrthoDB" id="10006270at2759"/>
<evidence type="ECO:0000313" key="10">
    <source>
        <dbReference type="Proteomes" id="UP000076842"/>
    </source>
</evidence>
<dbReference type="InterPro" id="IPR019734">
    <property type="entry name" value="TPR_rpt"/>
</dbReference>
<feature type="region of interest" description="Disordered" evidence="8">
    <location>
        <begin position="105"/>
        <end position="126"/>
    </location>
</feature>
<dbReference type="Pfam" id="PF13424">
    <property type="entry name" value="TPR_12"/>
    <property type="match status" value="1"/>
</dbReference>
<sequence length="755" mass="84541">MAANLRTPTGPSVPYTLAPVPGLPDLESTSFASSFSLGPNSLVKSLVTGRPSLSHPLSIDPNASLLHASPVQSLAQRMVRKREFALHRAALVGTSTPLNQTIELPAAGKEDESVEEHQDRESTEEGWTAVDRMRLWRHDAMTQHLYESSVYWGDKVLSWSHDPNDAFWLAQAHFLNHEYSRAETLLLKEFALPAKTAPSLKGKEREDMNGYLTEPIGGGKIQTSGQQGTRLVDLSIGCRYLAAQCQVKLGKWADALELLGETNPFAQTGQSGPLIPNRDGGFKVEASMCHLRGLLLLRVNRADRAKQCFMEALALDVKCYDALEQLVAGEMMTVDEEWEFVQGLAYKEQTPEDAEFVRLMYMQRLKKYKHVDEMAEARRRLEQQYDLGGNSDVLFGLADTLYNQNRWADCFVITSQILNQVNIHTATLPLHLACMHHLPHMHSRLFLLAHELVEREPNSAISWYAVGVWYLTQKKYGEGRKYFSKASIMEPRFGPAWISFGHTFALEGEHDQAVTAYSTASRLFQGSHLPLLFIGMQHLQVFNLTLAREHLAAAMKMCSSDPLVYNELGVLEYYNERYGDAVHYLERALELADKTQSSQNIWIKTRYNLAQAYRRLGRLDDAKTNFQKVLDLQPRNASAMTSLGMVQHLLGEVDDAIMSYHEALSIRPADNDTITLLNLALEDSADSGSLGFKGIAHSEEAWRANVLREQKQQDQIRKLAKVRGDTTRETSSISLVSVSAIAGVSGMSLDDMDIA</sequence>
<evidence type="ECO:0000313" key="9">
    <source>
        <dbReference type="EMBL" id="KZT53260.1"/>
    </source>
</evidence>
<evidence type="ECO:0000256" key="5">
    <source>
        <dbReference type="ARBA" id="ARBA00022803"/>
    </source>
</evidence>
<evidence type="ECO:0000256" key="8">
    <source>
        <dbReference type="SAM" id="MobiDB-lite"/>
    </source>
</evidence>
<dbReference type="Gene3D" id="1.25.40.10">
    <property type="entry name" value="Tetratricopeptide repeat domain"/>
    <property type="match status" value="1"/>
</dbReference>
<keyword evidence="6" id="KW-0131">Cell cycle</keyword>
<dbReference type="STRING" id="1353952.A0A165DPK7"/>
<dbReference type="SMART" id="SM00028">
    <property type="entry name" value="TPR"/>
    <property type="match status" value="6"/>
</dbReference>
<organism evidence="9 10">
    <name type="scientific">Calocera cornea HHB12733</name>
    <dbReference type="NCBI Taxonomy" id="1353952"/>
    <lineage>
        <taxon>Eukaryota</taxon>
        <taxon>Fungi</taxon>
        <taxon>Dikarya</taxon>
        <taxon>Basidiomycota</taxon>
        <taxon>Agaricomycotina</taxon>
        <taxon>Dacrymycetes</taxon>
        <taxon>Dacrymycetales</taxon>
        <taxon>Dacrymycetaceae</taxon>
        <taxon>Calocera</taxon>
    </lineage>
</organism>
<keyword evidence="5 7" id="KW-0802">TPR repeat</keyword>
<dbReference type="Pfam" id="PF12895">
    <property type="entry name" value="ANAPC3"/>
    <property type="match status" value="2"/>
</dbReference>
<protein>
    <submittedName>
        <fullName evidence="9">TPR-like protein</fullName>
    </submittedName>
</protein>
<feature type="compositionally biased region" description="Basic and acidic residues" evidence="8">
    <location>
        <begin position="108"/>
        <end position="123"/>
    </location>
</feature>
<evidence type="ECO:0000256" key="4">
    <source>
        <dbReference type="ARBA" id="ARBA00022786"/>
    </source>
</evidence>
<accession>A0A165DPK7</accession>
<dbReference type="Pfam" id="PF13181">
    <property type="entry name" value="TPR_8"/>
    <property type="match status" value="1"/>
</dbReference>
<feature type="repeat" description="TPR" evidence="7">
    <location>
        <begin position="460"/>
        <end position="493"/>
    </location>
</feature>
<evidence type="ECO:0000256" key="2">
    <source>
        <dbReference type="ARBA" id="ARBA00022737"/>
    </source>
</evidence>
<dbReference type="GO" id="GO:0005737">
    <property type="term" value="C:cytoplasm"/>
    <property type="evidence" value="ECO:0007669"/>
    <property type="project" value="TreeGrafter"/>
</dbReference>
<dbReference type="GO" id="GO:0005680">
    <property type="term" value="C:anaphase-promoting complex"/>
    <property type="evidence" value="ECO:0007669"/>
    <property type="project" value="UniProtKB-ARBA"/>
</dbReference>
<dbReference type="EMBL" id="KV424042">
    <property type="protein sequence ID" value="KZT53260.1"/>
    <property type="molecule type" value="Genomic_DNA"/>
</dbReference>
<keyword evidence="4" id="KW-0833">Ubl conjugation pathway</keyword>